<reference evidence="2" key="1">
    <citation type="journal article" date="2014" name="Int. J. Syst. Evol. Microbiol.">
        <title>Complete genome sequence of Corynebacterium casei LMG S-19264T (=DSM 44701T), isolated from a smear-ripened cheese.</title>
        <authorList>
            <consortium name="US DOE Joint Genome Institute (JGI-PGF)"/>
            <person name="Walter F."/>
            <person name="Albersmeier A."/>
            <person name="Kalinowski J."/>
            <person name="Ruckert C."/>
        </authorList>
    </citation>
    <scope>NUCLEOTIDE SEQUENCE</scope>
    <source>
        <strain evidence="2">JCM 4477</strain>
    </source>
</reference>
<evidence type="ECO:0000313" key="2">
    <source>
        <dbReference type="EMBL" id="GHE93982.1"/>
    </source>
</evidence>
<evidence type="ECO:0000313" key="3">
    <source>
        <dbReference type="Proteomes" id="UP000630718"/>
    </source>
</evidence>
<dbReference type="PANTHER" id="PTHR45527:SF1">
    <property type="entry name" value="FATTY ACID SYNTHASE"/>
    <property type="match status" value="1"/>
</dbReference>
<dbReference type="Gene3D" id="3.30.559.10">
    <property type="entry name" value="Chloramphenicol acetyltransferase-like domain"/>
    <property type="match status" value="1"/>
</dbReference>
<sequence>MSPVWTTPVQGQQRLWIAEEMAAASAYHVSTGLRMRGELDEQALLKAIRGTVSRHESLRCALRLDDDGQLSCEVREPDSFAVEAVDLTGTDEASARLSEFSVEFSRRRFDLASEVLRIALVKVAEDDHVLLVVGHHVVFDDWSVSLFFRELEIGYAAACHGSDPDRLLPPLEFGYAELAAEEQAAIDNKIIEKQTAYWADQLAGALPCELPLDRLRPAVPSGLGVRLHFSVPHSLGKRLVEVGREYGATGFMTAVAVFHAVLRRRTGREDITVGTVVSGRTSPERERLIINLVNLLAIRSRLPGKPRFVDLLGEVRTAVLGAFAHQEATLSDALGRLRAENPEGRPADLGILFEVQNNTNAHMGAFLGLTDDDLPAFEGLATSAYLIPDIRVRFDLEMQIVVTGPGQFDGVLVYSPEVFEEGTMRALIEEFQAVVRAVVRDPFIVLDDAQLPSEESPALTC</sequence>
<accession>A0A919DX47</accession>
<organism evidence="2 3">
    <name type="scientific">Streptomyces fumanus</name>
    <dbReference type="NCBI Taxonomy" id="67302"/>
    <lineage>
        <taxon>Bacteria</taxon>
        <taxon>Bacillati</taxon>
        <taxon>Actinomycetota</taxon>
        <taxon>Actinomycetes</taxon>
        <taxon>Kitasatosporales</taxon>
        <taxon>Streptomycetaceae</taxon>
        <taxon>Streptomyces</taxon>
    </lineage>
</organism>
<dbReference type="GO" id="GO:0009239">
    <property type="term" value="P:enterobactin biosynthetic process"/>
    <property type="evidence" value="ECO:0007669"/>
    <property type="project" value="TreeGrafter"/>
</dbReference>
<dbReference type="CDD" id="cd19531">
    <property type="entry name" value="LCL_NRPS-like"/>
    <property type="match status" value="1"/>
</dbReference>
<dbReference type="RefSeq" id="WP_190203538.1">
    <property type="nucleotide sequence ID" value="NZ_BNBI01000003.1"/>
</dbReference>
<keyword evidence="3" id="KW-1185">Reference proteome</keyword>
<dbReference type="GO" id="GO:0043041">
    <property type="term" value="P:amino acid activation for nonribosomal peptide biosynthetic process"/>
    <property type="evidence" value="ECO:0007669"/>
    <property type="project" value="TreeGrafter"/>
</dbReference>
<dbReference type="GO" id="GO:0008610">
    <property type="term" value="P:lipid biosynthetic process"/>
    <property type="evidence" value="ECO:0007669"/>
    <property type="project" value="UniProtKB-ARBA"/>
</dbReference>
<dbReference type="AlphaFoldDB" id="A0A919DX47"/>
<dbReference type="GO" id="GO:0031177">
    <property type="term" value="F:phosphopantetheine binding"/>
    <property type="evidence" value="ECO:0007669"/>
    <property type="project" value="TreeGrafter"/>
</dbReference>
<dbReference type="PANTHER" id="PTHR45527">
    <property type="entry name" value="NONRIBOSOMAL PEPTIDE SYNTHETASE"/>
    <property type="match status" value="1"/>
</dbReference>
<proteinExistence type="predicted"/>
<name>A0A919DX47_9ACTN</name>
<dbReference type="Proteomes" id="UP000630718">
    <property type="component" value="Unassembled WGS sequence"/>
</dbReference>
<comment type="caution">
    <text evidence="2">The sequence shown here is derived from an EMBL/GenBank/DDBJ whole genome shotgun (WGS) entry which is preliminary data.</text>
</comment>
<dbReference type="GO" id="GO:0005829">
    <property type="term" value="C:cytosol"/>
    <property type="evidence" value="ECO:0007669"/>
    <property type="project" value="TreeGrafter"/>
</dbReference>
<dbReference type="InterPro" id="IPR001242">
    <property type="entry name" value="Condensation_dom"/>
</dbReference>
<dbReference type="EMBL" id="BNBI01000003">
    <property type="protein sequence ID" value="GHE93982.1"/>
    <property type="molecule type" value="Genomic_DNA"/>
</dbReference>
<protein>
    <recommendedName>
        <fullName evidence="1">Condensation domain-containing protein</fullName>
    </recommendedName>
</protein>
<dbReference type="GO" id="GO:0047527">
    <property type="term" value="F:2,3-dihydroxybenzoate-serine ligase activity"/>
    <property type="evidence" value="ECO:0007669"/>
    <property type="project" value="TreeGrafter"/>
</dbReference>
<dbReference type="GO" id="GO:0009366">
    <property type="term" value="C:enterobactin synthetase complex"/>
    <property type="evidence" value="ECO:0007669"/>
    <property type="project" value="TreeGrafter"/>
</dbReference>
<dbReference type="InterPro" id="IPR023213">
    <property type="entry name" value="CAT-like_dom_sf"/>
</dbReference>
<dbReference type="Gene3D" id="3.30.559.30">
    <property type="entry name" value="Nonribosomal peptide synthetase, condensation domain"/>
    <property type="match status" value="1"/>
</dbReference>
<gene>
    <name evidence="2" type="ORF">GCM10018772_17280</name>
</gene>
<evidence type="ECO:0000259" key="1">
    <source>
        <dbReference type="Pfam" id="PF00668"/>
    </source>
</evidence>
<dbReference type="SUPFAM" id="SSF52777">
    <property type="entry name" value="CoA-dependent acyltransferases"/>
    <property type="match status" value="2"/>
</dbReference>
<reference evidence="2" key="2">
    <citation type="submission" date="2020-09" db="EMBL/GenBank/DDBJ databases">
        <authorList>
            <person name="Sun Q."/>
            <person name="Ohkuma M."/>
        </authorList>
    </citation>
    <scope>NUCLEOTIDE SEQUENCE</scope>
    <source>
        <strain evidence="2">JCM 4477</strain>
    </source>
</reference>
<feature type="domain" description="Condensation" evidence="1">
    <location>
        <begin position="12"/>
        <end position="456"/>
    </location>
</feature>
<dbReference type="Pfam" id="PF00668">
    <property type="entry name" value="Condensation"/>
    <property type="match status" value="1"/>
</dbReference>